<dbReference type="AlphaFoldDB" id="A0AB34IN28"/>
<comment type="caution">
    <text evidence="2">The sequence shown here is derived from an EMBL/GenBank/DDBJ whole genome shotgun (WGS) entry which is preliminary data.</text>
</comment>
<evidence type="ECO:0000256" key="1">
    <source>
        <dbReference type="SAM" id="SignalP"/>
    </source>
</evidence>
<organism evidence="2 3">
    <name type="scientific">Prymnesium parvum</name>
    <name type="common">Toxic golden alga</name>
    <dbReference type="NCBI Taxonomy" id="97485"/>
    <lineage>
        <taxon>Eukaryota</taxon>
        <taxon>Haptista</taxon>
        <taxon>Haptophyta</taxon>
        <taxon>Prymnesiophyceae</taxon>
        <taxon>Prymnesiales</taxon>
        <taxon>Prymnesiaceae</taxon>
        <taxon>Prymnesium</taxon>
    </lineage>
</organism>
<feature type="chain" id="PRO_5044240638" description="NYN domain-containing protein" evidence="1">
    <location>
        <begin position="17"/>
        <end position="289"/>
    </location>
</feature>
<sequence>MLLRLLLIAAACPARPFQIASIVIDASNLQLAVTPGVASSLSSRSIHDFSHSLHLLSRYLAYLDPWDDSLPPDAPPPATITAVYDGTAYYGEHASQLWRQRDEPGGAPAGGSEDGIRVKFTDGPTASADDELVRMVQECGGEEPRPSRRLSALDAIEALGGELPGPVVAVTRLRSMSGRAQRKQREAFLSSCGLPRVGDMTCLPAFTEAQRSRSIALLRGLKKLQDTVSFSVLDSPRTILVSDDRGLRRRCLALPTPPVVLGSSQLFNWLTWFPTEFPEDEGAPVLVED</sequence>
<proteinExistence type="predicted"/>
<name>A0AB34IN28_PRYPA</name>
<gene>
    <name evidence="2" type="ORF">AB1Y20_013040</name>
</gene>
<evidence type="ECO:0000313" key="3">
    <source>
        <dbReference type="Proteomes" id="UP001515480"/>
    </source>
</evidence>
<keyword evidence="1" id="KW-0732">Signal</keyword>
<accession>A0AB34IN28</accession>
<evidence type="ECO:0008006" key="4">
    <source>
        <dbReference type="Google" id="ProtNLM"/>
    </source>
</evidence>
<evidence type="ECO:0000313" key="2">
    <source>
        <dbReference type="EMBL" id="KAL1500383.1"/>
    </source>
</evidence>
<keyword evidence="3" id="KW-1185">Reference proteome</keyword>
<dbReference type="Proteomes" id="UP001515480">
    <property type="component" value="Unassembled WGS sequence"/>
</dbReference>
<reference evidence="2 3" key="1">
    <citation type="journal article" date="2024" name="Science">
        <title>Giant polyketide synthase enzymes in the biosynthesis of giant marine polyether toxins.</title>
        <authorList>
            <person name="Fallon T.R."/>
            <person name="Shende V.V."/>
            <person name="Wierzbicki I.H."/>
            <person name="Pendleton A.L."/>
            <person name="Watervoot N.F."/>
            <person name="Auber R.P."/>
            <person name="Gonzalez D.J."/>
            <person name="Wisecaver J.H."/>
            <person name="Moore B.S."/>
        </authorList>
    </citation>
    <scope>NUCLEOTIDE SEQUENCE [LARGE SCALE GENOMIC DNA]</scope>
    <source>
        <strain evidence="2 3">12B1</strain>
    </source>
</reference>
<dbReference type="EMBL" id="JBGBPQ010000023">
    <property type="protein sequence ID" value="KAL1500383.1"/>
    <property type="molecule type" value="Genomic_DNA"/>
</dbReference>
<feature type="signal peptide" evidence="1">
    <location>
        <begin position="1"/>
        <end position="16"/>
    </location>
</feature>
<protein>
    <recommendedName>
        <fullName evidence="4">NYN domain-containing protein</fullName>
    </recommendedName>
</protein>